<protein>
    <submittedName>
        <fullName evidence="1">Uncharacterized protein</fullName>
    </submittedName>
</protein>
<dbReference type="AlphaFoldDB" id="A0A645FSA7"/>
<sequence length="46" mass="5267">MVGLLHRELHDPPAGERRELHLRHLDSSRGPDIFVLWLLLKVDGDG</sequence>
<reference evidence="1" key="1">
    <citation type="submission" date="2019-08" db="EMBL/GenBank/DDBJ databases">
        <authorList>
            <person name="Kucharzyk K."/>
            <person name="Murdoch R.W."/>
            <person name="Higgins S."/>
            <person name="Loffler F."/>
        </authorList>
    </citation>
    <scope>NUCLEOTIDE SEQUENCE</scope>
</reference>
<gene>
    <name evidence="1" type="ORF">SDC9_163658</name>
</gene>
<evidence type="ECO:0000313" key="1">
    <source>
        <dbReference type="EMBL" id="MPN16319.1"/>
    </source>
</evidence>
<name>A0A645FSA7_9ZZZZ</name>
<proteinExistence type="predicted"/>
<accession>A0A645FSA7</accession>
<comment type="caution">
    <text evidence="1">The sequence shown here is derived from an EMBL/GenBank/DDBJ whole genome shotgun (WGS) entry which is preliminary data.</text>
</comment>
<organism evidence="1">
    <name type="scientific">bioreactor metagenome</name>
    <dbReference type="NCBI Taxonomy" id="1076179"/>
    <lineage>
        <taxon>unclassified sequences</taxon>
        <taxon>metagenomes</taxon>
        <taxon>ecological metagenomes</taxon>
    </lineage>
</organism>
<dbReference type="EMBL" id="VSSQ01063253">
    <property type="protein sequence ID" value="MPN16319.1"/>
    <property type="molecule type" value="Genomic_DNA"/>
</dbReference>